<evidence type="ECO:0000313" key="3">
    <source>
        <dbReference type="RefSeq" id="XP_013855846.1"/>
    </source>
</evidence>
<dbReference type="InParanoid" id="A0A2I4AK52"/>
<dbReference type="Proteomes" id="UP000192220">
    <property type="component" value="Unplaced"/>
</dbReference>
<gene>
    <name evidence="3" type="primary">LOC106511637</name>
</gene>
<dbReference type="OrthoDB" id="8896680at2759"/>
<protein>
    <submittedName>
        <fullName evidence="3">Uncharacterized protein LOC106511637</fullName>
    </submittedName>
</protein>
<evidence type="ECO:0000256" key="1">
    <source>
        <dbReference type="SAM" id="MobiDB-lite"/>
    </source>
</evidence>
<dbReference type="AlphaFoldDB" id="A0A2I4AK52"/>
<evidence type="ECO:0000313" key="2">
    <source>
        <dbReference type="Proteomes" id="UP000192220"/>
    </source>
</evidence>
<dbReference type="STRING" id="52670.A0A2I4AK52"/>
<dbReference type="Gene3D" id="1.20.5.4090">
    <property type="match status" value="1"/>
</dbReference>
<dbReference type="RefSeq" id="XP_013855846.1">
    <property type="nucleotide sequence ID" value="XM_014000392.1"/>
</dbReference>
<proteinExistence type="predicted"/>
<keyword evidence="2" id="KW-1185">Reference proteome</keyword>
<organism evidence="2 3">
    <name type="scientific">Austrofundulus limnaeus</name>
    <name type="common">Annual killifish</name>
    <dbReference type="NCBI Taxonomy" id="52670"/>
    <lineage>
        <taxon>Eukaryota</taxon>
        <taxon>Metazoa</taxon>
        <taxon>Chordata</taxon>
        <taxon>Craniata</taxon>
        <taxon>Vertebrata</taxon>
        <taxon>Euteleostomi</taxon>
        <taxon>Actinopterygii</taxon>
        <taxon>Neopterygii</taxon>
        <taxon>Teleostei</taxon>
        <taxon>Neoteleostei</taxon>
        <taxon>Acanthomorphata</taxon>
        <taxon>Ovalentaria</taxon>
        <taxon>Atherinomorphae</taxon>
        <taxon>Cyprinodontiformes</taxon>
        <taxon>Rivulidae</taxon>
        <taxon>Austrofundulus</taxon>
    </lineage>
</organism>
<sequence length="367" mass="41450">MTEPGDFSVEPEVSPDPQLQFEDQATVSNEQQEQTQLRRSQRVKTLTEKGREMQEERIQGLQQRFNYNYEKWRTRAKSSKQPLSQLDTLSDDLLKDIIGDVTGLRADVTKVYEELRKLAPPDQVTRRRVDLCVEISNFIVKKATNQLDGKSVEEQDWPDAGSLFQTTNSKSEQDLLMGLPEMLELQASYDEVVQELRGLEVERETLLFQVDVLQDTLEGVEELLAEAQREAGKASLELEQERDARRKLESLVSSLLQEVERIKEEKNNKPPASVDATDDATRGEAMNHVASAVIKGADREEKDSSPCGNNSKEQEVSARGGPDEEGILTKLRRMVNQPLIPSLALDNPVPPSRFCPGKDRGPPPHRF</sequence>
<feature type="region of interest" description="Disordered" evidence="1">
    <location>
        <begin position="342"/>
        <end position="367"/>
    </location>
</feature>
<accession>A0A2I4AK52</accession>
<feature type="non-terminal residue" evidence="3">
    <location>
        <position position="367"/>
    </location>
</feature>
<name>A0A2I4AK52_AUSLI</name>
<feature type="region of interest" description="Disordered" evidence="1">
    <location>
        <begin position="262"/>
        <end position="329"/>
    </location>
</feature>
<reference evidence="3" key="1">
    <citation type="submission" date="2025-08" db="UniProtKB">
        <authorList>
            <consortium name="RefSeq"/>
        </authorList>
    </citation>
    <scope>IDENTIFICATION</scope>
</reference>
<dbReference type="KEGG" id="alim:106511637"/>
<dbReference type="GeneID" id="106511637"/>
<feature type="compositionally biased region" description="Basic and acidic residues" evidence="1">
    <location>
        <begin position="356"/>
        <end position="367"/>
    </location>
</feature>